<evidence type="ECO:0000256" key="3">
    <source>
        <dbReference type="ARBA" id="ARBA00022692"/>
    </source>
</evidence>
<proteinExistence type="inferred from homology"/>
<feature type="region of interest" description="Disordered" evidence="6">
    <location>
        <begin position="20"/>
        <end position="56"/>
    </location>
</feature>
<dbReference type="Proteomes" id="UP001360560">
    <property type="component" value="Unassembled WGS sequence"/>
</dbReference>
<feature type="compositionally biased region" description="Polar residues" evidence="6">
    <location>
        <begin position="34"/>
        <end position="49"/>
    </location>
</feature>
<feature type="region of interest" description="Disordered" evidence="6">
    <location>
        <begin position="614"/>
        <end position="635"/>
    </location>
</feature>
<evidence type="ECO:0000256" key="6">
    <source>
        <dbReference type="SAM" id="MobiDB-lite"/>
    </source>
</evidence>
<dbReference type="Gene3D" id="1.20.1250.20">
    <property type="entry name" value="MFS general substrate transporter like domains"/>
    <property type="match status" value="1"/>
</dbReference>
<keyword evidence="4 7" id="KW-1133">Transmembrane helix</keyword>
<feature type="transmembrane region" description="Helical" evidence="7">
    <location>
        <begin position="435"/>
        <end position="456"/>
    </location>
</feature>
<dbReference type="AlphaFoldDB" id="A0AAV5QSB6"/>
<sequence length="635" mass="70681">MEASRRLSLELSQDINDKLRAKKSVDNDTEESSSQDLGEQTSKLESSLSSRDDDGEESADTYQQLWTKTVLNIAYAVLIFAAFVESFAGDSTSGLASYATSNFNAHTLISTAAVVYKITAIMSYPVFGKLHYWLGKSSGFGLSVLIYTLSYVMYAACRNAQTYVCAEILYAVGKIGYRVFQQVFIADTTSLINRGFWSQFPDAIATVPALYVGSVIQDSIIDHSTWRWGYGIWAIIMFFSCCVLTLVMFYLDHLHKVKAKQLGTQVKKQSFTKVLLEGSKGSDNIFKKIYYVLFIKLDLFGGLLMLTGMTLFFVPLTLTGAKSTYKWHEPKLIAMLVVGGVLFIAFLVWNSKVARYPFIQHNAFTHAPTMIACIIAALDFCENSAYSQYMKTVLQVSKYVSVGEAVRIDDSKKACVQVFGVVAGILMKYTKRSKIFVLTSIPLLFLGHALLVHFINTNDGEAGVANRGYLYMAEVFIGAGRGIYQCALQVIIQGMAGKQNFAMSTAFFLLFNSVGSLIGTCIAGGIWNTVVLNKLEKYLPAAEKSAAKKIYKSLTVALKFKKGTVQRIAIARAYRETQQLIGWVTLGVIVPMLILMWFVDDIKLTDKLDVYEGEEQKEKEEKEKDLKVVGKMENN</sequence>
<dbReference type="SUPFAM" id="SSF103473">
    <property type="entry name" value="MFS general substrate transporter"/>
    <property type="match status" value="1"/>
</dbReference>
<comment type="similarity">
    <text evidence="2">Belongs to the major facilitator superfamily.</text>
</comment>
<evidence type="ECO:0000256" key="5">
    <source>
        <dbReference type="ARBA" id="ARBA00023136"/>
    </source>
</evidence>
<evidence type="ECO:0000256" key="4">
    <source>
        <dbReference type="ARBA" id="ARBA00022989"/>
    </source>
</evidence>
<keyword evidence="9" id="KW-1185">Reference proteome</keyword>
<evidence type="ECO:0000313" key="8">
    <source>
        <dbReference type="EMBL" id="GMM37472.1"/>
    </source>
</evidence>
<feature type="transmembrane region" description="Helical" evidence="7">
    <location>
        <begin position="504"/>
        <end position="527"/>
    </location>
</feature>
<feature type="transmembrane region" description="Helical" evidence="7">
    <location>
        <begin position="139"/>
        <end position="156"/>
    </location>
</feature>
<reference evidence="8 9" key="1">
    <citation type="journal article" date="2023" name="Elife">
        <title>Identification of key yeast species and microbe-microbe interactions impacting larval growth of Drosophila in the wild.</title>
        <authorList>
            <person name="Mure A."/>
            <person name="Sugiura Y."/>
            <person name="Maeda R."/>
            <person name="Honda K."/>
            <person name="Sakurai N."/>
            <person name="Takahashi Y."/>
            <person name="Watada M."/>
            <person name="Katoh T."/>
            <person name="Gotoh A."/>
            <person name="Gotoh Y."/>
            <person name="Taniguchi I."/>
            <person name="Nakamura K."/>
            <person name="Hayashi T."/>
            <person name="Katayama T."/>
            <person name="Uemura T."/>
            <person name="Hattori Y."/>
        </authorList>
    </citation>
    <scope>NUCLEOTIDE SEQUENCE [LARGE SCALE GENOMIC DNA]</scope>
    <source>
        <strain evidence="8 9">SC-9</strain>
    </source>
</reference>
<dbReference type="PANTHER" id="PTHR23501">
    <property type="entry name" value="MAJOR FACILITATOR SUPERFAMILY"/>
    <property type="match status" value="1"/>
</dbReference>
<feature type="transmembrane region" description="Helical" evidence="7">
    <location>
        <begin position="70"/>
        <end position="88"/>
    </location>
</feature>
<dbReference type="GeneID" id="90075447"/>
<feature type="transmembrane region" description="Helical" evidence="7">
    <location>
        <begin position="289"/>
        <end position="312"/>
    </location>
</feature>
<feature type="transmembrane region" description="Helical" evidence="7">
    <location>
        <begin position="580"/>
        <end position="599"/>
    </location>
</feature>
<name>A0AAV5QSB6_9ASCO</name>
<organism evidence="8 9">
    <name type="scientific">Saccharomycopsis crataegensis</name>
    <dbReference type="NCBI Taxonomy" id="43959"/>
    <lineage>
        <taxon>Eukaryota</taxon>
        <taxon>Fungi</taxon>
        <taxon>Dikarya</taxon>
        <taxon>Ascomycota</taxon>
        <taxon>Saccharomycotina</taxon>
        <taxon>Saccharomycetes</taxon>
        <taxon>Saccharomycopsidaceae</taxon>
        <taxon>Saccharomycopsis</taxon>
    </lineage>
</organism>
<feature type="transmembrane region" description="Helical" evidence="7">
    <location>
        <begin position="108"/>
        <end position="127"/>
    </location>
</feature>
<evidence type="ECO:0000313" key="9">
    <source>
        <dbReference type="Proteomes" id="UP001360560"/>
    </source>
</evidence>
<comment type="subcellular location">
    <subcellularLocation>
        <location evidence="1">Membrane</location>
        <topology evidence="1">Multi-pass membrane protein</topology>
    </subcellularLocation>
</comment>
<comment type="caution">
    <text evidence="8">The sequence shown here is derived from an EMBL/GenBank/DDBJ whole genome shotgun (WGS) entry which is preliminary data.</text>
</comment>
<keyword evidence="3 7" id="KW-0812">Transmembrane</keyword>
<evidence type="ECO:0000256" key="7">
    <source>
        <dbReference type="SAM" id="Phobius"/>
    </source>
</evidence>
<keyword evidence="5 7" id="KW-0472">Membrane</keyword>
<accession>A0AAV5QSB6</accession>
<evidence type="ECO:0000256" key="1">
    <source>
        <dbReference type="ARBA" id="ARBA00004141"/>
    </source>
</evidence>
<feature type="transmembrane region" description="Helical" evidence="7">
    <location>
        <begin position="230"/>
        <end position="251"/>
    </location>
</feature>
<dbReference type="PANTHER" id="PTHR23501:SF87">
    <property type="entry name" value="SIDEROPHORE IRON TRANSPORTER 2"/>
    <property type="match status" value="1"/>
</dbReference>
<dbReference type="EMBL" id="BTFZ01000012">
    <property type="protein sequence ID" value="GMM37472.1"/>
    <property type="molecule type" value="Genomic_DNA"/>
</dbReference>
<dbReference type="RefSeq" id="XP_064854468.1">
    <property type="nucleotide sequence ID" value="XM_064998396.1"/>
</dbReference>
<dbReference type="GO" id="GO:0005886">
    <property type="term" value="C:plasma membrane"/>
    <property type="evidence" value="ECO:0007669"/>
    <property type="project" value="TreeGrafter"/>
</dbReference>
<dbReference type="InterPro" id="IPR036259">
    <property type="entry name" value="MFS_trans_sf"/>
</dbReference>
<protein>
    <recommendedName>
        <fullName evidence="10">Siderophore iron transporter mirA</fullName>
    </recommendedName>
</protein>
<feature type="transmembrane region" description="Helical" evidence="7">
    <location>
        <begin position="332"/>
        <end position="349"/>
    </location>
</feature>
<dbReference type="GO" id="GO:0015343">
    <property type="term" value="F:siderophore-iron transmembrane transporter activity"/>
    <property type="evidence" value="ECO:0007669"/>
    <property type="project" value="TreeGrafter"/>
</dbReference>
<gene>
    <name evidence="8" type="ORF">DASC09_047970</name>
</gene>
<evidence type="ECO:0000256" key="2">
    <source>
        <dbReference type="ARBA" id="ARBA00008335"/>
    </source>
</evidence>
<evidence type="ECO:0008006" key="10">
    <source>
        <dbReference type="Google" id="ProtNLM"/>
    </source>
</evidence>